<organism evidence="2 3">
    <name type="scientific">Secundilactobacillus kimchicus JCM 15530</name>
    <dbReference type="NCBI Taxonomy" id="1302272"/>
    <lineage>
        <taxon>Bacteria</taxon>
        <taxon>Bacillati</taxon>
        <taxon>Bacillota</taxon>
        <taxon>Bacilli</taxon>
        <taxon>Lactobacillales</taxon>
        <taxon>Lactobacillaceae</taxon>
        <taxon>Secundilactobacillus</taxon>
    </lineage>
</organism>
<dbReference type="Proteomes" id="UP000050911">
    <property type="component" value="Unassembled WGS sequence"/>
</dbReference>
<sequence length="61" mass="6792">MGGALWVTRAANFHVMVLVLIGAWVITTLSVTALYLVFAPHFKRRRQNDSGDDSTESETKL</sequence>
<keyword evidence="1" id="KW-0472">Membrane</keyword>
<dbReference type="STRING" id="1302272.FC96_GL000037"/>
<keyword evidence="1" id="KW-0812">Transmembrane</keyword>
<evidence type="ECO:0000313" key="2">
    <source>
        <dbReference type="EMBL" id="KRK49122.1"/>
    </source>
</evidence>
<keyword evidence="1" id="KW-1133">Transmembrane helix</keyword>
<protein>
    <submittedName>
        <fullName evidence="2">Uncharacterized protein</fullName>
    </submittedName>
</protein>
<comment type="caution">
    <text evidence="2">The sequence shown here is derived from an EMBL/GenBank/DDBJ whole genome shotgun (WGS) entry which is preliminary data.</text>
</comment>
<proteinExistence type="predicted"/>
<keyword evidence="3" id="KW-1185">Reference proteome</keyword>
<dbReference type="AlphaFoldDB" id="A0A0R1HZY0"/>
<evidence type="ECO:0000313" key="3">
    <source>
        <dbReference type="Proteomes" id="UP000050911"/>
    </source>
</evidence>
<gene>
    <name evidence="2" type="ORF">FC96_GL000037</name>
</gene>
<evidence type="ECO:0000256" key="1">
    <source>
        <dbReference type="SAM" id="Phobius"/>
    </source>
</evidence>
<name>A0A0R1HZY0_9LACO</name>
<accession>A0A0R1HZY0</accession>
<dbReference type="EMBL" id="AZCX01000001">
    <property type="protein sequence ID" value="KRK49122.1"/>
    <property type="molecule type" value="Genomic_DNA"/>
</dbReference>
<feature type="transmembrane region" description="Helical" evidence="1">
    <location>
        <begin position="15"/>
        <end position="38"/>
    </location>
</feature>
<dbReference type="PATRIC" id="fig|1302272.5.peg.37"/>
<reference evidence="2 3" key="1">
    <citation type="journal article" date="2015" name="Genome Announc.">
        <title>Expanding the biotechnology potential of lactobacilli through comparative genomics of 213 strains and associated genera.</title>
        <authorList>
            <person name="Sun Z."/>
            <person name="Harris H.M."/>
            <person name="McCann A."/>
            <person name="Guo C."/>
            <person name="Argimon S."/>
            <person name="Zhang W."/>
            <person name="Yang X."/>
            <person name="Jeffery I.B."/>
            <person name="Cooney J.C."/>
            <person name="Kagawa T.F."/>
            <person name="Liu W."/>
            <person name="Song Y."/>
            <person name="Salvetti E."/>
            <person name="Wrobel A."/>
            <person name="Rasinkangas P."/>
            <person name="Parkhill J."/>
            <person name="Rea M.C."/>
            <person name="O'Sullivan O."/>
            <person name="Ritari J."/>
            <person name="Douillard F.P."/>
            <person name="Paul Ross R."/>
            <person name="Yang R."/>
            <person name="Briner A.E."/>
            <person name="Felis G.E."/>
            <person name="de Vos W.M."/>
            <person name="Barrangou R."/>
            <person name="Klaenhammer T.R."/>
            <person name="Caufield P.W."/>
            <person name="Cui Y."/>
            <person name="Zhang H."/>
            <person name="O'Toole P.W."/>
        </authorList>
    </citation>
    <scope>NUCLEOTIDE SEQUENCE [LARGE SCALE GENOMIC DNA]</scope>
    <source>
        <strain evidence="2 3">JCM 15530</strain>
    </source>
</reference>